<organism evidence="2 3">
    <name type="scientific">Kwoniella heveanensis BCC8398</name>
    <dbReference type="NCBI Taxonomy" id="1296120"/>
    <lineage>
        <taxon>Eukaryota</taxon>
        <taxon>Fungi</taxon>
        <taxon>Dikarya</taxon>
        <taxon>Basidiomycota</taxon>
        <taxon>Agaricomycotina</taxon>
        <taxon>Tremellomycetes</taxon>
        <taxon>Tremellales</taxon>
        <taxon>Cryptococcaceae</taxon>
        <taxon>Kwoniella</taxon>
    </lineage>
</organism>
<feature type="compositionally biased region" description="Low complexity" evidence="1">
    <location>
        <begin position="93"/>
        <end position="107"/>
    </location>
</feature>
<dbReference type="OrthoDB" id="10522909at2759"/>
<evidence type="ECO:0000313" key="3">
    <source>
        <dbReference type="Proteomes" id="UP000092666"/>
    </source>
</evidence>
<reference evidence="2 3" key="1">
    <citation type="submission" date="2013-07" db="EMBL/GenBank/DDBJ databases">
        <title>The Genome Sequence of Cryptococcus heveanensis BCC8398.</title>
        <authorList>
            <consortium name="The Broad Institute Genome Sequencing Platform"/>
            <person name="Cuomo C."/>
            <person name="Litvintseva A."/>
            <person name="Chen Y."/>
            <person name="Heitman J."/>
            <person name="Sun S."/>
            <person name="Springer D."/>
            <person name="Dromer F."/>
            <person name="Young S.K."/>
            <person name="Zeng Q."/>
            <person name="Gargeya S."/>
            <person name="Fitzgerald M."/>
            <person name="Abouelleil A."/>
            <person name="Alvarado L."/>
            <person name="Berlin A.M."/>
            <person name="Chapman S.B."/>
            <person name="Dewar J."/>
            <person name="Goldberg J."/>
            <person name="Griggs A."/>
            <person name="Gujja S."/>
            <person name="Hansen M."/>
            <person name="Howarth C."/>
            <person name="Imamovic A."/>
            <person name="Larimer J."/>
            <person name="McCowan C."/>
            <person name="Murphy C."/>
            <person name="Pearson M."/>
            <person name="Priest M."/>
            <person name="Roberts A."/>
            <person name="Saif S."/>
            <person name="Shea T."/>
            <person name="Sykes S."/>
            <person name="Wortman J."/>
            <person name="Nusbaum C."/>
            <person name="Birren B."/>
        </authorList>
    </citation>
    <scope>NUCLEOTIDE SEQUENCE [LARGE SCALE GENOMIC DNA]</scope>
    <source>
        <strain evidence="2 3">BCC8398</strain>
    </source>
</reference>
<keyword evidence="3" id="KW-1185">Reference proteome</keyword>
<feature type="region of interest" description="Disordered" evidence="1">
    <location>
        <begin position="1"/>
        <end position="115"/>
    </location>
</feature>
<dbReference type="Proteomes" id="UP000092666">
    <property type="component" value="Unassembled WGS sequence"/>
</dbReference>
<feature type="compositionally biased region" description="Polar residues" evidence="1">
    <location>
        <begin position="46"/>
        <end position="57"/>
    </location>
</feature>
<reference evidence="3" key="2">
    <citation type="submission" date="2013-12" db="EMBL/GenBank/DDBJ databases">
        <title>Evolution of pathogenesis and genome organization in the Tremellales.</title>
        <authorList>
            <person name="Cuomo C."/>
            <person name="Litvintseva A."/>
            <person name="Heitman J."/>
            <person name="Chen Y."/>
            <person name="Sun S."/>
            <person name="Springer D."/>
            <person name="Dromer F."/>
            <person name="Young S."/>
            <person name="Zeng Q."/>
            <person name="Chapman S."/>
            <person name="Gujja S."/>
            <person name="Saif S."/>
            <person name="Birren B."/>
        </authorList>
    </citation>
    <scope>NUCLEOTIDE SEQUENCE [LARGE SCALE GENOMIC DNA]</scope>
    <source>
        <strain evidence="3">BCC8398</strain>
    </source>
</reference>
<feature type="compositionally biased region" description="Polar residues" evidence="1">
    <location>
        <begin position="172"/>
        <end position="183"/>
    </location>
</feature>
<evidence type="ECO:0000256" key="1">
    <source>
        <dbReference type="SAM" id="MobiDB-lite"/>
    </source>
</evidence>
<feature type="region of interest" description="Disordered" evidence="1">
    <location>
        <begin position="140"/>
        <end position="202"/>
    </location>
</feature>
<feature type="compositionally biased region" description="Polar residues" evidence="1">
    <location>
        <begin position="14"/>
        <end position="37"/>
    </location>
</feature>
<protein>
    <submittedName>
        <fullName evidence="2">Uncharacterized protein</fullName>
    </submittedName>
</protein>
<gene>
    <name evidence="2" type="ORF">I316_04898</name>
</gene>
<name>A0A1B9GR65_9TREE</name>
<dbReference type="AlphaFoldDB" id="A0A1B9GR65"/>
<dbReference type="EMBL" id="KI669505">
    <property type="protein sequence ID" value="OCF33477.1"/>
    <property type="molecule type" value="Genomic_DNA"/>
</dbReference>
<proteinExistence type="predicted"/>
<feature type="compositionally biased region" description="Polar residues" evidence="1">
    <location>
        <begin position="140"/>
        <end position="165"/>
    </location>
</feature>
<evidence type="ECO:0000313" key="2">
    <source>
        <dbReference type="EMBL" id="OCF33477.1"/>
    </source>
</evidence>
<sequence length="202" mass="21999">MVEEDRRLMVPPGSTKQQPVAQGSMNKRNLVRQPTDTRTSDDVSVFSFSETIPSSGSGWLCGCFSNKRGASTPSAEQHEASQRQRRRGRRSDQQQSQMQGGMSMRSQNNSARPEQLVDASPLIGAVTPCKIDATYFGRRTQPQASDLPAQLSSNGNRSQGYNQTEFRPLKASQPQSGQGTPTGENRAAPSYGISLESVAKHP</sequence>
<accession>A0A1B9GR65</accession>